<protein>
    <submittedName>
        <fullName evidence="1">Uncharacterized protein</fullName>
    </submittedName>
</protein>
<dbReference type="EMBL" id="CM023475">
    <property type="protein sequence ID" value="KAH7945950.1"/>
    <property type="molecule type" value="Genomic_DNA"/>
</dbReference>
<gene>
    <name evidence="1" type="ORF">HPB49_017807</name>
</gene>
<organism evidence="1 2">
    <name type="scientific">Dermacentor silvarum</name>
    <name type="common">Tick</name>
    <dbReference type="NCBI Taxonomy" id="543639"/>
    <lineage>
        <taxon>Eukaryota</taxon>
        <taxon>Metazoa</taxon>
        <taxon>Ecdysozoa</taxon>
        <taxon>Arthropoda</taxon>
        <taxon>Chelicerata</taxon>
        <taxon>Arachnida</taxon>
        <taxon>Acari</taxon>
        <taxon>Parasitiformes</taxon>
        <taxon>Ixodida</taxon>
        <taxon>Ixodoidea</taxon>
        <taxon>Ixodidae</taxon>
        <taxon>Rhipicephalinae</taxon>
        <taxon>Dermacentor</taxon>
    </lineage>
</organism>
<name>A0ACB8CM44_DERSI</name>
<evidence type="ECO:0000313" key="2">
    <source>
        <dbReference type="Proteomes" id="UP000821865"/>
    </source>
</evidence>
<comment type="caution">
    <text evidence="1">The sequence shown here is derived from an EMBL/GenBank/DDBJ whole genome shotgun (WGS) entry which is preliminary data.</text>
</comment>
<evidence type="ECO:0000313" key="1">
    <source>
        <dbReference type="EMBL" id="KAH7945950.1"/>
    </source>
</evidence>
<keyword evidence="2" id="KW-1185">Reference proteome</keyword>
<proteinExistence type="predicted"/>
<dbReference type="Proteomes" id="UP000821865">
    <property type="component" value="Chromosome 6"/>
</dbReference>
<sequence>MGIIYQQNAKSTQWVEKTLHTRQTTRVLRKLTSSAWGLYEGQIKSLAQALVHSRFLYGLPFLPITPTQLNTTESINKTCIRIATGLPKYAKVEDLYGTGLLLPIGDCVKPTLQAQNERLKLTLAARAIRSDIGVCNEDLPKFLPTTPPWEDITVADNRTLPKHMNQASDKERKEYYAQRQTQYLKSLSEEEIIYTDASCTLEGSNTGRF</sequence>
<accession>A0ACB8CM44</accession>
<reference evidence="1" key="1">
    <citation type="submission" date="2020-05" db="EMBL/GenBank/DDBJ databases">
        <title>Large-scale comparative analyses of tick genomes elucidate their genetic diversity and vector capacities.</title>
        <authorList>
            <person name="Jia N."/>
            <person name="Wang J."/>
            <person name="Shi W."/>
            <person name="Du L."/>
            <person name="Sun Y."/>
            <person name="Zhan W."/>
            <person name="Jiang J."/>
            <person name="Wang Q."/>
            <person name="Zhang B."/>
            <person name="Ji P."/>
            <person name="Sakyi L.B."/>
            <person name="Cui X."/>
            <person name="Yuan T."/>
            <person name="Jiang B."/>
            <person name="Yang W."/>
            <person name="Lam T.T.-Y."/>
            <person name="Chang Q."/>
            <person name="Ding S."/>
            <person name="Wang X."/>
            <person name="Zhu J."/>
            <person name="Ruan X."/>
            <person name="Zhao L."/>
            <person name="Wei J."/>
            <person name="Que T."/>
            <person name="Du C."/>
            <person name="Cheng J."/>
            <person name="Dai P."/>
            <person name="Han X."/>
            <person name="Huang E."/>
            <person name="Gao Y."/>
            <person name="Liu J."/>
            <person name="Shao H."/>
            <person name="Ye R."/>
            <person name="Li L."/>
            <person name="Wei W."/>
            <person name="Wang X."/>
            <person name="Wang C."/>
            <person name="Yang T."/>
            <person name="Huo Q."/>
            <person name="Li W."/>
            <person name="Guo W."/>
            <person name="Chen H."/>
            <person name="Zhou L."/>
            <person name="Ni X."/>
            <person name="Tian J."/>
            <person name="Zhou Y."/>
            <person name="Sheng Y."/>
            <person name="Liu T."/>
            <person name="Pan Y."/>
            <person name="Xia L."/>
            <person name="Li J."/>
            <person name="Zhao F."/>
            <person name="Cao W."/>
        </authorList>
    </citation>
    <scope>NUCLEOTIDE SEQUENCE</scope>
    <source>
        <strain evidence="1">Dsil-2018</strain>
    </source>
</reference>